<feature type="non-terminal residue" evidence="1">
    <location>
        <position position="1"/>
    </location>
</feature>
<feature type="non-terminal residue" evidence="1">
    <location>
        <position position="56"/>
    </location>
</feature>
<protein>
    <submittedName>
        <fullName evidence="1">10464_t:CDS:1</fullName>
    </submittedName>
</protein>
<comment type="caution">
    <text evidence="1">The sequence shown here is derived from an EMBL/GenBank/DDBJ whole genome shotgun (WGS) entry which is preliminary data.</text>
</comment>
<sequence length="56" mass="6463">TIPTCWNCLSSNRGVCYIEETTDEKGSSQFFRLEPEKLLLIIVSNQEQNKQENLSK</sequence>
<name>A0ACA9SL77_9GLOM</name>
<organism evidence="1 2">
    <name type="scientific">Racocetra persica</name>
    <dbReference type="NCBI Taxonomy" id="160502"/>
    <lineage>
        <taxon>Eukaryota</taxon>
        <taxon>Fungi</taxon>
        <taxon>Fungi incertae sedis</taxon>
        <taxon>Mucoromycota</taxon>
        <taxon>Glomeromycotina</taxon>
        <taxon>Glomeromycetes</taxon>
        <taxon>Diversisporales</taxon>
        <taxon>Gigasporaceae</taxon>
        <taxon>Racocetra</taxon>
    </lineage>
</organism>
<evidence type="ECO:0000313" key="2">
    <source>
        <dbReference type="Proteomes" id="UP000789920"/>
    </source>
</evidence>
<gene>
    <name evidence="1" type="ORF">RPERSI_LOCUS32184</name>
</gene>
<reference evidence="1" key="1">
    <citation type="submission" date="2021-06" db="EMBL/GenBank/DDBJ databases">
        <authorList>
            <person name="Kallberg Y."/>
            <person name="Tangrot J."/>
            <person name="Rosling A."/>
        </authorList>
    </citation>
    <scope>NUCLEOTIDE SEQUENCE</scope>
    <source>
        <strain evidence="1">MA461A</strain>
    </source>
</reference>
<keyword evidence="2" id="KW-1185">Reference proteome</keyword>
<dbReference type="Proteomes" id="UP000789920">
    <property type="component" value="Unassembled WGS sequence"/>
</dbReference>
<accession>A0ACA9SL77</accession>
<dbReference type="EMBL" id="CAJVQC010133135">
    <property type="protein sequence ID" value="CAG8842147.1"/>
    <property type="molecule type" value="Genomic_DNA"/>
</dbReference>
<proteinExistence type="predicted"/>
<evidence type="ECO:0000313" key="1">
    <source>
        <dbReference type="EMBL" id="CAG8842147.1"/>
    </source>
</evidence>